<comment type="caution">
    <text evidence="3">The sequence shown here is derived from an EMBL/GenBank/DDBJ whole genome shotgun (WGS) entry which is preliminary data.</text>
</comment>
<dbReference type="InterPro" id="IPR036691">
    <property type="entry name" value="Endo/exonu/phosph_ase_sf"/>
</dbReference>
<feature type="region of interest" description="Disordered" evidence="1">
    <location>
        <begin position="1"/>
        <end position="74"/>
    </location>
</feature>
<dbReference type="SUPFAM" id="SSF56219">
    <property type="entry name" value="DNase I-like"/>
    <property type="match status" value="1"/>
</dbReference>
<protein>
    <recommendedName>
        <fullName evidence="2">Endonuclease/exonuclease/phosphatase domain-containing protein</fullName>
    </recommendedName>
</protein>
<dbReference type="Proteomes" id="UP000436088">
    <property type="component" value="Unassembled WGS sequence"/>
</dbReference>
<dbReference type="GO" id="GO:0003824">
    <property type="term" value="F:catalytic activity"/>
    <property type="evidence" value="ECO:0007669"/>
    <property type="project" value="InterPro"/>
</dbReference>
<feature type="compositionally biased region" description="Basic and acidic residues" evidence="1">
    <location>
        <begin position="39"/>
        <end position="53"/>
    </location>
</feature>
<evidence type="ECO:0000256" key="1">
    <source>
        <dbReference type="SAM" id="MobiDB-lite"/>
    </source>
</evidence>
<reference evidence="3" key="1">
    <citation type="submission" date="2019-09" db="EMBL/GenBank/DDBJ databases">
        <title>Draft genome information of white flower Hibiscus syriacus.</title>
        <authorList>
            <person name="Kim Y.-M."/>
        </authorList>
    </citation>
    <scope>NUCLEOTIDE SEQUENCE [LARGE SCALE GENOMIC DNA]</scope>
    <source>
        <strain evidence="3">YM2019G1</strain>
    </source>
</reference>
<dbReference type="PANTHER" id="PTHR47723">
    <property type="entry name" value="OS05G0353850 PROTEIN"/>
    <property type="match status" value="1"/>
</dbReference>
<sequence length="726" mass="82015">MMEADTHTATVDIPTKEERAEYVKEVSPREVTMGKSVRTKKDAIRNKNARTAETDENMNKQMSRDTNGRNLKGPALKNKARNVMAMKGNITKGMKTKAKDGSKLSKILLADSVNTLSNDLNKVSSSVLPEASKNPQNMAEQVHWRENDSFEVDRDTTRLANGRYFSVCSFMVRTIFWNTQGVLCLIFNRYFKMLLKNQKPDIMVILEPRVSGAQADKFIRKSGFNSSFRVEAHGFSRGDFFITFVYASPDSRKRSQVWEQVEALAPDSNTSWVLGGDFNAICSMKEMKGGSGRRHFVLSSASFYFDLEDWLGSPTNNAYNECEESTRIVVLSVCKRDVVIGTKKFLDTLAEVEDDRWCDDPDELQSHAVRFFLKLFTSEVRWICSNEFMGGFQQMGEESLKPLTRDVSLEENGEVSEAFTPTRGIRQGTKSLALVKWETIKLSVKEGGLGSEVQGYGKVRHCPFAASIWRALIQSDKQREFMNTPIQECSILLDSSYVEQSDFLAKRFSFKESIVSTLIENLGRSDMDKAIDRWRRPAPNWIKANADRAMRGALGMAAVGGVLLDHHGNWIRGFSRSIGICNVEVESVCKKAVSSIRDGSMIEPDRETRNPVKFGLGRVSEIFSGQVRVRGKDRKSKTRPEPDPLPFLSSINHRSCDRDGCTIVKLIKDMLAREWEVKVNYYHRGTNMVVDKLEAMARGRTVGMVIYDEPPIEVVDLVRREGLPTS</sequence>
<feature type="domain" description="Endonuclease/exonuclease/phosphatase" evidence="2">
    <location>
        <begin position="177"/>
        <end position="302"/>
    </location>
</feature>
<proteinExistence type="predicted"/>
<dbReference type="AlphaFoldDB" id="A0A6A2XN87"/>
<accession>A0A6A2XN87</accession>
<keyword evidence="4" id="KW-1185">Reference proteome</keyword>
<evidence type="ECO:0000313" key="4">
    <source>
        <dbReference type="Proteomes" id="UP000436088"/>
    </source>
</evidence>
<evidence type="ECO:0000259" key="2">
    <source>
        <dbReference type="Pfam" id="PF03372"/>
    </source>
</evidence>
<dbReference type="Gene3D" id="3.60.10.10">
    <property type="entry name" value="Endonuclease/exonuclease/phosphatase"/>
    <property type="match status" value="1"/>
</dbReference>
<dbReference type="EMBL" id="VEPZ02001674">
    <property type="protein sequence ID" value="KAE8663476.1"/>
    <property type="molecule type" value="Genomic_DNA"/>
</dbReference>
<gene>
    <name evidence="3" type="ORF">F3Y22_tig00112959pilonHSYRG00027</name>
</gene>
<name>A0A6A2XN87_HIBSY</name>
<organism evidence="3 4">
    <name type="scientific">Hibiscus syriacus</name>
    <name type="common">Rose of Sharon</name>
    <dbReference type="NCBI Taxonomy" id="106335"/>
    <lineage>
        <taxon>Eukaryota</taxon>
        <taxon>Viridiplantae</taxon>
        <taxon>Streptophyta</taxon>
        <taxon>Embryophyta</taxon>
        <taxon>Tracheophyta</taxon>
        <taxon>Spermatophyta</taxon>
        <taxon>Magnoliopsida</taxon>
        <taxon>eudicotyledons</taxon>
        <taxon>Gunneridae</taxon>
        <taxon>Pentapetalae</taxon>
        <taxon>rosids</taxon>
        <taxon>malvids</taxon>
        <taxon>Malvales</taxon>
        <taxon>Malvaceae</taxon>
        <taxon>Malvoideae</taxon>
        <taxon>Hibiscus</taxon>
    </lineage>
</organism>
<evidence type="ECO:0000313" key="3">
    <source>
        <dbReference type="EMBL" id="KAE8663476.1"/>
    </source>
</evidence>
<dbReference type="PANTHER" id="PTHR47723:SF19">
    <property type="entry name" value="POLYNUCLEOTIDYL TRANSFERASE, RIBONUCLEASE H-LIKE SUPERFAMILY PROTEIN"/>
    <property type="match status" value="1"/>
</dbReference>
<dbReference type="InterPro" id="IPR005135">
    <property type="entry name" value="Endo/exonuclease/phosphatase"/>
</dbReference>
<dbReference type="Pfam" id="PF03372">
    <property type="entry name" value="Exo_endo_phos"/>
    <property type="match status" value="1"/>
</dbReference>
<feature type="compositionally biased region" description="Basic and acidic residues" evidence="1">
    <location>
        <begin position="14"/>
        <end position="28"/>
    </location>
</feature>
<dbReference type="InterPro" id="IPR053151">
    <property type="entry name" value="RNase_H-like"/>
</dbReference>